<dbReference type="RefSeq" id="WP_212683362.1">
    <property type="nucleotide sequence ID" value="NZ_JAGSPM010000002.1"/>
</dbReference>
<protein>
    <submittedName>
        <fullName evidence="2">Uncharacterized protein</fullName>
    </submittedName>
</protein>
<sequence length="78" mass="8658">MKKRIFNAFIAATITAGVLIFVGIVGFFMMIPPVIYFFSLTIKLLGISDGGSFFYVIAFWSILAFFVSLLLSPKPNKV</sequence>
<proteinExistence type="predicted"/>
<name>A0A941DE63_9BURK</name>
<evidence type="ECO:0000313" key="3">
    <source>
        <dbReference type="Proteomes" id="UP000680158"/>
    </source>
</evidence>
<dbReference type="AlphaFoldDB" id="A0A941DE63"/>
<organism evidence="2 3">
    <name type="scientific">Undibacterium baiyunense</name>
    <dbReference type="NCBI Taxonomy" id="2828731"/>
    <lineage>
        <taxon>Bacteria</taxon>
        <taxon>Pseudomonadati</taxon>
        <taxon>Pseudomonadota</taxon>
        <taxon>Betaproteobacteria</taxon>
        <taxon>Burkholderiales</taxon>
        <taxon>Oxalobacteraceae</taxon>
        <taxon>Undibacterium</taxon>
    </lineage>
</organism>
<keyword evidence="3" id="KW-1185">Reference proteome</keyword>
<evidence type="ECO:0000313" key="2">
    <source>
        <dbReference type="EMBL" id="MBR7746013.1"/>
    </source>
</evidence>
<comment type="caution">
    <text evidence="2">The sequence shown here is derived from an EMBL/GenBank/DDBJ whole genome shotgun (WGS) entry which is preliminary data.</text>
</comment>
<dbReference type="Proteomes" id="UP000680158">
    <property type="component" value="Unassembled WGS sequence"/>
</dbReference>
<keyword evidence="1" id="KW-0812">Transmembrane</keyword>
<keyword evidence="1" id="KW-1133">Transmembrane helix</keyword>
<feature type="transmembrane region" description="Helical" evidence="1">
    <location>
        <begin position="52"/>
        <end position="71"/>
    </location>
</feature>
<accession>A0A941DE63</accession>
<evidence type="ECO:0000256" key="1">
    <source>
        <dbReference type="SAM" id="Phobius"/>
    </source>
</evidence>
<gene>
    <name evidence="2" type="ORF">KDM92_05425</name>
</gene>
<keyword evidence="1" id="KW-0472">Membrane</keyword>
<reference evidence="2 3" key="1">
    <citation type="submission" date="2021-04" db="EMBL/GenBank/DDBJ databases">
        <title>novel species isolated from subtropical streams in China.</title>
        <authorList>
            <person name="Lu H."/>
        </authorList>
    </citation>
    <scope>NUCLEOTIDE SEQUENCE [LARGE SCALE GENOMIC DNA]</scope>
    <source>
        <strain evidence="2 3">BYS107W</strain>
    </source>
</reference>
<feature type="transmembrane region" description="Helical" evidence="1">
    <location>
        <begin position="7"/>
        <end position="32"/>
    </location>
</feature>
<dbReference type="EMBL" id="JAGSPM010000002">
    <property type="protein sequence ID" value="MBR7746013.1"/>
    <property type="molecule type" value="Genomic_DNA"/>
</dbReference>